<protein>
    <submittedName>
        <fullName evidence="4">Glycosyltransferase family 2 protein</fullName>
    </submittedName>
</protein>
<dbReference type="SUPFAM" id="SSF53448">
    <property type="entry name" value="Nucleotide-diphospho-sugar transferases"/>
    <property type="match status" value="1"/>
</dbReference>
<keyword evidence="2" id="KW-0812">Transmembrane</keyword>
<comment type="caution">
    <text evidence="4">The sequence shown here is derived from an EMBL/GenBank/DDBJ whole genome shotgun (WGS) entry which is preliminary data.</text>
</comment>
<proteinExistence type="predicted"/>
<reference evidence="4" key="2">
    <citation type="journal article" date="2021" name="Mar. Drugs">
        <title>Genome Reduction and Secondary Metabolism of the Marine Sponge-Associated Cyanobacterium Leptothoe.</title>
        <authorList>
            <person name="Konstantinou D."/>
            <person name="Popin R.V."/>
            <person name="Fewer D.P."/>
            <person name="Sivonen K."/>
            <person name="Gkelis S."/>
        </authorList>
    </citation>
    <scope>NUCLEOTIDE SEQUENCE</scope>
    <source>
        <strain evidence="4">TAU-MAC 1115</strain>
    </source>
</reference>
<dbReference type="Proteomes" id="UP000717364">
    <property type="component" value="Unassembled WGS sequence"/>
</dbReference>
<dbReference type="InterPro" id="IPR001173">
    <property type="entry name" value="Glyco_trans_2-like"/>
</dbReference>
<evidence type="ECO:0000313" key="5">
    <source>
        <dbReference type="Proteomes" id="UP000717364"/>
    </source>
</evidence>
<dbReference type="Pfam" id="PF00535">
    <property type="entry name" value="Glycos_transf_2"/>
    <property type="match status" value="1"/>
</dbReference>
<keyword evidence="2" id="KW-0472">Membrane</keyword>
<dbReference type="Gene3D" id="3.90.550.10">
    <property type="entry name" value="Spore Coat Polysaccharide Biosynthesis Protein SpsA, Chain A"/>
    <property type="match status" value="1"/>
</dbReference>
<dbReference type="PANTHER" id="PTHR48090">
    <property type="entry name" value="UNDECAPRENYL-PHOSPHATE 4-DEOXY-4-FORMAMIDO-L-ARABINOSE TRANSFERASE-RELATED"/>
    <property type="match status" value="1"/>
</dbReference>
<feature type="domain" description="Glycosyltransferase 2-like" evidence="3">
    <location>
        <begin position="35"/>
        <end position="186"/>
    </location>
</feature>
<evidence type="ECO:0000313" key="4">
    <source>
        <dbReference type="EMBL" id="MBT9317401.1"/>
    </source>
</evidence>
<dbReference type="EMBL" id="JADOES010000045">
    <property type="protein sequence ID" value="MBT9317401.1"/>
    <property type="molecule type" value="Genomic_DNA"/>
</dbReference>
<dbReference type="PANTHER" id="PTHR48090:SF7">
    <property type="entry name" value="RFBJ PROTEIN"/>
    <property type="match status" value="1"/>
</dbReference>
<feature type="region of interest" description="Disordered" evidence="1">
    <location>
        <begin position="1"/>
        <end position="22"/>
    </location>
</feature>
<dbReference type="CDD" id="cd04179">
    <property type="entry name" value="DPM_DPG-synthase_like"/>
    <property type="match status" value="1"/>
</dbReference>
<evidence type="ECO:0000256" key="2">
    <source>
        <dbReference type="SAM" id="Phobius"/>
    </source>
</evidence>
<feature type="transmembrane region" description="Helical" evidence="2">
    <location>
        <begin position="268"/>
        <end position="297"/>
    </location>
</feature>
<gene>
    <name evidence="4" type="ORF">IXB50_18420</name>
</gene>
<dbReference type="InterPro" id="IPR050256">
    <property type="entry name" value="Glycosyltransferase_2"/>
</dbReference>
<feature type="compositionally biased region" description="Polar residues" evidence="1">
    <location>
        <begin position="1"/>
        <end position="12"/>
    </location>
</feature>
<evidence type="ECO:0000259" key="3">
    <source>
        <dbReference type="Pfam" id="PF00535"/>
    </source>
</evidence>
<feature type="transmembrane region" description="Helical" evidence="2">
    <location>
        <begin position="331"/>
        <end position="352"/>
    </location>
</feature>
<keyword evidence="5" id="KW-1185">Reference proteome</keyword>
<keyword evidence="2" id="KW-1133">Transmembrane helix</keyword>
<dbReference type="InterPro" id="IPR029044">
    <property type="entry name" value="Nucleotide-diphossugar_trans"/>
</dbReference>
<evidence type="ECO:0000256" key="1">
    <source>
        <dbReference type="SAM" id="MobiDB-lite"/>
    </source>
</evidence>
<dbReference type="AlphaFoldDB" id="A0A947DI43"/>
<accession>A0A947DI43</accession>
<organism evidence="4 5">
    <name type="scientific">Leptothoe spongobia TAU-MAC 1115</name>
    <dbReference type="NCBI Taxonomy" id="1967444"/>
    <lineage>
        <taxon>Bacteria</taxon>
        <taxon>Bacillati</taxon>
        <taxon>Cyanobacteriota</taxon>
        <taxon>Cyanophyceae</taxon>
        <taxon>Nodosilineales</taxon>
        <taxon>Cymatolegaceae</taxon>
        <taxon>Leptothoe</taxon>
        <taxon>Leptothoe spongobia</taxon>
    </lineage>
</organism>
<reference evidence="4" key="1">
    <citation type="submission" date="2020-11" db="EMBL/GenBank/DDBJ databases">
        <authorList>
            <person name="Konstantinou D."/>
            <person name="Gkelis S."/>
            <person name="Popin R."/>
            <person name="Fewer D."/>
            <person name="Sivonen K."/>
        </authorList>
    </citation>
    <scope>NUCLEOTIDE SEQUENCE</scope>
    <source>
        <strain evidence="4">TAU-MAC 1115</strain>
    </source>
</reference>
<name>A0A947DI43_9CYAN</name>
<sequence length="374" mass="42238">MSSTVRISQSPAQWPVDPYQHERLSDHSSERPFVSVVVPAYNEAAILEDNLNILCDYLHTIETQYSWEIVLVNDGSRDNTGSLAELAAQQHPGINVVHHRVNQGLGQALKTGFEHCRGQYIVTLDLDLSYAPEHIEQLLQKIQATQAKVVVISPYMPGGKVSNVPWSRLMLSVWANRFLSLAAKRDTATLTGMVRAYEASFIKSLSFRSTGMDVNPEILYKARMLKVPIVEIPGHLCWRNHSRPHTRKAAKPARRKSSMKILRHSWSVVFYGFIFRPVMFFVLPGLMLSLGAAYVFAHIGVHCLEAYGSLPPGTGFSELISYTFVEYPHDYFLGMITLILAFQFLSLGLLAMQMKHYFEESFFLGTQINKSNRS</sequence>